<dbReference type="InterPro" id="IPR011576">
    <property type="entry name" value="Pyridox_Oxase_N"/>
</dbReference>
<dbReference type="InterPro" id="IPR052019">
    <property type="entry name" value="F420H2_bilvrd_red/Heme_oxyg"/>
</dbReference>
<evidence type="ECO:0000259" key="2">
    <source>
        <dbReference type="Pfam" id="PF01243"/>
    </source>
</evidence>
<accession>A0ABS1N291</accession>
<reference evidence="3 4" key="1">
    <citation type="submission" date="2021-01" db="EMBL/GenBank/DDBJ databases">
        <title>WGS of actinomycetes isolated from Thailand.</title>
        <authorList>
            <person name="Thawai C."/>
        </authorList>
    </citation>
    <scope>NUCLEOTIDE SEQUENCE [LARGE SCALE GENOMIC DNA]</scope>
    <source>
        <strain evidence="3 4">CH9-7</strain>
    </source>
</reference>
<dbReference type="Pfam" id="PF01243">
    <property type="entry name" value="PNPOx_N"/>
    <property type="match status" value="1"/>
</dbReference>
<dbReference type="RefSeq" id="WP_201810560.1">
    <property type="nucleotide sequence ID" value="NZ_JAERRI010000026.1"/>
</dbReference>
<evidence type="ECO:0000313" key="4">
    <source>
        <dbReference type="Proteomes" id="UP000629371"/>
    </source>
</evidence>
<evidence type="ECO:0000313" key="3">
    <source>
        <dbReference type="EMBL" id="MBL1094178.1"/>
    </source>
</evidence>
<comment type="caution">
    <text evidence="3">The sequence shown here is derived from an EMBL/GenBank/DDBJ whole genome shotgun (WGS) entry which is preliminary data.</text>
</comment>
<dbReference type="PANTHER" id="PTHR35176">
    <property type="entry name" value="HEME OXYGENASE HI_0854-RELATED"/>
    <property type="match status" value="1"/>
</dbReference>
<dbReference type="InterPro" id="IPR019920">
    <property type="entry name" value="F420-binding_dom_put"/>
</dbReference>
<proteinExistence type="predicted"/>
<dbReference type="SUPFAM" id="SSF50475">
    <property type="entry name" value="FMN-binding split barrel"/>
    <property type="match status" value="1"/>
</dbReference>
<dbReference type="Gene3D" id="2.30.110.10">
    <property type="entry name" value="Electron Transport, Fmn-binding Protein, Chain A"/>
    <property type="match status" value="1"/>
</dbReference>
<evidence type="ECO:0000256" key="1">
    <source>
        <dbReference type="ARBA" id="ARBA00023002"/>
    </source>
</evidence>
<protein>
    <submittedName>
        <fullName evidence="3">TIGR03618 family F420-dependent PPOX class oxidoreductase</fullName>
    </submittedName>
</protein>
<name>A0ABS1N291_9ACTN</name>
<dbReference type="NCBIfam" id="TIGR03618">
    <property type="entry name" value="Rv1155_F420"/>
    <property type="match status" value="1"/>
</dbReference>
<dbReference type="PANTHER" id="PTHR35176:SF2">
    <property type="entry name" value="F420H(2)-DEPENDENT REDUCTASE RV1155"/>
    <property type="match status" value="1"/>
</dbReference>
<feature type="domain" description="Pyridoxamine 5'-phosphate oxidase N-terminal" evidence="2">
    <location>
        <begin position="12"/>
        <end position="142"/>
    </location>
</feature>
<gene>
    <name evidence="3" type="ORF">JK360_33515</name>
</gene>
<dbReference type="InterPro" id="IPR012349">
    <property type="entry name" value="Split_barrel_FMN-bd"/>
</dbReference>
<dbReference type="Proteomes" id="UP000629371">
    <property type="component" value="Unassembled WGS sequence"/>
</dbReference>
<organism evidence="3 4">
    <name type="scientific">Streptomyces siderophoricus</name>
    <dbReference type="NCBI Taxonomy" id="2802281"/>
    <lineage>
        <taxon>Bacteria</taxon>
        <taxon>Bacillati</taxon>
        <taxon>Actinomycetota</taxon>
        <taxon>Actinomycetes</taxon>
        <taxon>Kitasatosporales</taxon>
        <taxon>Streptomycetaceae</taxon>
        <taxon>Streptomyces</taxon>
    </lineage>
</organism>
<keyword evidence="1" id="KW-0560">Oxidoreductase</keyword>
<keyword evidence="4" id="KW-1185">Reference proteome</keyword>
<sequence>MPGPAPRVLTETELDGILQEQQFGVLASVRKTGHPHLATVLYRWDPAERIVRISSTQDRLKPRHLRADPHAALHVSRDVWAYAVAEGEVEVSSPTTVPGDAVGRELLAMAAAGGAPLDEDAFLAEAVAERRVVLRLKVSRLYGTALDVTEGSE</sequence>
<dbReference type="EMBL" id="JAERRI010000026">
    <property type="protein sequence ID" value="MBL1094178.1"/>
    <property type="molecule type" value="Genomic_DNA"/>
</dbReference>